<dbReference type="Proteomes" id="UP000067206">
    <property type="component" value="Chromosome"/>
</dbReference>
<name>A0A0M3T6K6_BIFLI</name>
<gene>
    <name evidence="1" type="ORF">RY67_1773</name>
</gene>
<dbReference type="EMBL" id="CP010411">
    <property type="protein sequence ID" value="ALE09785.1"/>
    <property type="molecule type" value="Genomic_DNA"/>
</dbReference>
<reference evidence="1 2" key="1">
    <citation type="submission" date="2014-12" db="EMBL/GenBank/DDBJ databases">
        <title>Complete genome sequence of Bifidobacterium longum subsp. infantis BT1.</title>
        <authorList>
            <person name="Kim J.F."/>
            <person name="Kwak M.-J."/>
        </authorList>
    </citation>
    <scope>NUCLEOTIDE SEQUENCE [LARGE SCALE GENOMIC DNA]</scope>
    <source>
        <strain evidence="1 2">BT1</strain>
    </source>
</reference>
<dbReference type="AlphaFoldDB" id="A0A0M3T6K6"/>
<protein>
    <submittedName>
        <fullName evidence="1">Uncharacterized protein</fullName>
    </submittedName>
</protein>
<dbReference type="PATRIC" id="fig|1682.24.peg.1730"/>
<evidence type="ECO:0000313" key="2">
    <source>
        <dbReference type="Proteomes" id="UP000067206"/>
    </source>
</evidence>
<evidence type="ECO:0000313" key="1">
    <source>
        <dbReference type="EMBL" id="ALE09785.1"/>
    </source>
</evidence>
<accession>A0A0M3T6K6</accession>
<sequence length="40" mass="5020">MRHHYPFALKKREARRYFDIYDYAWHTEQVCKEPVPPNLL</sequence>
<proteinExistence type="predicted"/>
<organism evidence="1 2">
    <name type="scientific">Bifidobacterium longum subsp. infantis</name>
    <dbReference type="NCBI Taxonomy" id="1682"/>
    <lineage>
        <taxon>Bacteria</taxon>
        <taxon>Bacillati</taxon>
        <taxon>Actinomycetota</taxon>
        <taxon>Actinomycetes</taxon>
        <taxon>Bifidobacteriales</taxon>
        <taxon>Bifidobacteriaceae</taxon>
        <taxon>Bifidobacterium</taxon>
    </lineage>
</organism>